<sequence length="273" mass="28586">MRIAAAQIVTGEDPRQNLELVDEWAGRAAEAGAELVVFPEAVQRAFGHTLTSVAEPVDGPWGARLREIARRHGIAIVAGMFTPAEPGEQGRARVTNTLLAVDGEGVLATYDKIHLYDAFGFQESKTVAPGEEPARFTLDGDLLGLATCYDIRFPNLFTAHARAGALATILPASWGAGPGKVDQWRLLARARALDSTQYVIACGQGLPAAVGVEAVEGAPTGVGHSMIVSPTGEVLAEAGEAPELLVADLDADVVAAAREKLPVLANAREIPQG</sequence>
<dbReference type="InterPro" id="IPR001110">
    <property type="entry name" value="UPF0012_CS"/>
</dbReference>
<gene>
    <name evidence="3" type="ORF">GCM10010529_22990</name>
</gene>
<dbReference type="GO" id="GO:0016787">
    <property type="term" value="F:hydrolase activity"/>
    <property type="evidence" value="ECO:0007669"/>
    <property type="project" value="UniProtKB-KW"/>
</dbReference>
<name>A0ABP6M5I1_9MICC</name>
<accession>A0ABP6M5I1</accession>
<dbReference type="InterPro" id="IPR003010">
    <property type="entry name" value="C-N_Hydrolase"/>
</dbReference>
<evidence type="ECO:0000256" key="1">
    <source>
        <dbReference type="ARBA" id="ARBA00010613"/>
    </source>
</evidence>
<dbReference type="PROSITE" id="PS01227">
    <property type="entry name" value="UPF0012"/>
    <property type="match status" value="1"/>
</dbReference>
<keyword evidence="4" id="KW-1185">Reference proteome</keyword>
<dbReference type="EMBL" id="BAAAVT010000015">
    <property type="protein sequence ID" value="GAA3069988.1"/>
    <property type="molecule type" value="Genomic_DNA"/>
</dbReference>
<dbReference type="CDD" id="cd07581">
    <property type="entry name" value="nitrilase_3"/>
    <property type="match status" value="1"/>
</dbReference>
<dbReference type="InterPro" id="IPR036526">
    <property type="entry name" value="C-N_Hydrolase_sf"/>
</dbReference>
<protein>
    <submittedName>
        <fullName evidence="3">Carbon-nitrogen hydrolase family protein</fullName>
    </submittedName>
</protein>
<evidence type="ECO:0000313" key="4">
    <source>
        <dbReference type="Proteomes" id="UP001500236"/>
    </source>
</evidence>
<evidence type="ECO:0000259" key="2">
    <source>
        <dbReference type="PROSITE" id="PS50263"/>
    </source>
</evidence>
<dbReference type="PANTHER" id="PTHR23088">
    <property type="entry name" value="NITRILASE-RELATED"/>
    <property type="match status" value="1"/>
</dbReference>
<dbReference type="RefSeq" id="WP_344681096.1">
    <property type="nucleotide sequence ID" value="NZ_BAAAVT010000015.1"/>
</dbReference>
<dbReference type="PANTHER" id="PTHR23088:SF27">
    <property type="entry name" value="DEAMINATED GLUTATHIONE AMIDASE"/>
    <property type="match status" value="1"/>
</dbReference>
<dbReference type="Pfam" id="PF00795">
    <property type="entry name" value="CN_hydrolase"/>
    <property type="match status" value="1"/>
</dbReference>
<organism evidence="3 4">
    <name type="scientific">Nesterenkonia aethiopica</name>
    <dbReference type="NCBI Taxonomy" id="269144"/>
    <lineage>
        <taxon>Bacteria</taxon>
        <taxon>Bacillati</taxon>
        <taxon>Actinomycetota</taxon>
        <taxon>Actinomycetes</taxon>
        <taxon>Micrococcales</taxon>
        <taxon>Micrococcaceae</taxon>
        <taxon>Nesterenkonia</taxon>
    </lineage>
</organism>
<proteinExistence type="inferred from homology"/>
<reference evidence="4" key="1">
    <citation type="journal article" date="2019" name="Int. J. Syst. Evol. Microbiol.">
        <title>The Global Catalogue of Microorganisms (GCM) 10K type strain sequencing project: providing services to taxonomists for standard genome sequencing and annotation.</title>
        <authorList>
            <consortium name="The Broad Institute Genomics Platform"/>
            <consortium name="The Broad Institute Genome Sequencing Center for Infectious Disease"/>
            <person name="Wu L."/>
            <person name="Ma J."/>
        </authorList>
    </citation>
    <scope>NUCLEOTIDE SEQUENCE [LARGE SCALE GENOMIC DNA]</scope>
    <source>
        <strain evidence="4">JCM 14309</strain>
    </source>
</reference>
<dbReference type="Proteomes" id="UP001500236">
    <property type="component" value="Unassembled WGS sequence"/>
</dbReference>
<comment type="caution">
    <text evidence="3">The sequence shown here is derived from an EMBL/GenBank/DDBJ whole genome shotgun (WGS) entry which is preliminary data.</text>
</comment>
<dbReference type="PROSITE" id="PS50263">
    <property type="entry name" value="CN_HYDROLASE"/>
    <property type="match status" value="1"/>
</dbReference>
<comment type="similarity">
    <text evidence="1">Belongs to the carbon-nitrogen hydrolase superfamily. NIT1/NIT2 family.</text>
</comment>
<keyword evidence="3" id="KW-0378">Hydrolase</keyword>
<evidence type="ECO:0000313" key="3">
    <source>
        <dbReference type="EMBL" id="GAA3069988.1"/>
    </source>
</evidence>
<feature type="domain" description="CN hydrolase" evidence="2">
    <location>
        <begin position="1"/>
        <end position="251"/>
    </location>
</feature>
<dbReference type="SUPFAM" id="SSF56317">
    <property type="entry name" value="Carbon-nitrogen hydrolase"/>
    <property type="match status" value="1"/>
</dbReference>
<dbReference type="Gene3D" id="3.60.110.10">
    <property type="entry name" value="Carbon-nitrogen hydrolase"/>
    <property type="match status" value="1"/>
</dbReference>